<accession>A0A835IXF7</accession>
<protein>
    <submittedName>
        <fullName evidence="2">Uncharacterized protein</fullName>
    </submittedName>
</protein>
<name>A0A835IXF7_9MAGN</name>
<dbReference type="AlphaFoldDB" id="A0A835IXF7"/>
<gene>
    <name evidence="2" type="ORF">IFM89_019357</name>
</gene>
<proteinExistence type="predicted"/>
<sequence>MAENEGRNELILVVINGETRESEMGRDGGSTSSPSSPRIIQPVVENLEVIDLTKETSKWLNDNASTLMMVADLNCAGRKEEALELLRPIFGAVGGSHKGHQKGKGKKGTNIGGWFKKVFRRRTITIQEKENGDGKYVVIAGFFKRETAKRVVVPGGNQGTDWQDFADIFARTTAGIGRRDEDVAANNCSVEGGSGASLRWISLWDLRSDLWNYPILAKLKEAIKACCVVPIISNQVGLLAAVERNSSDIPRSIMFQVGNQAFKIFLDLDPPSFFTNLLAGVDWNRDERNGATASGGGVETQQGVAN</sequence>
<evidence type="ECO:0000256" key="1">
    <source>
        <dbReference type="SAM" id="MobiDB-lite"/>
    </source>
</evidence>
<organism evidence="2 3">
    <name type="scientific">Coptis chinensis</name>
    <dbReference type="NCBI Taxonomy" id="261450"/>
    <lineage>
        <taxon>Eukaryota</taxon>
        <taxon>Viridiplantae</taxon>
        <taxon>Streptophyta</taxon>
        <taxon>Embryophyta</taxon>
        <taxon>Tracheophyta</taxon>
        <taxon>Spermatophyta</taxon>
        <taxon>Magnoliopsida</taxon>
        <taxon>Ranunculales</taxon>
        <taxon>Ranunculaceae</taxon>
        <taxon>Coptidoideae</taxon>
        <taxon>Coptis</taxon>
    </lineage>
</organism>
<dbReference type="EMBL" id="JADFTS010000001">
    <property type="protein sequence ID" value="KAF9625143.1"/>
    <property type="molecule type" value="Genomic_DNA"/>
</dbReference>
<evidence type="ECO:0000313" key="3">
    <source>
        <dbReference type="Proteomes" id="UP000631114"/>
    </source>
</evidence>
<feature type="compositionally biased region" description="Polar residues" evidence="1">
    <location>
        <begin position="29"/>
        <end position="38"/>
    </location>
</feature>
<reference evidence="2 3" key="1">
    <citation type="submission" date="2020-10" db="EMBL/GenBank/DDBJ databases">
        <title>The Coptis chinensis genome and diversification of protoberbering-type alkaloids.</title>
        <authorList>
            <person name="Wang B."/>
            <person name="Shu S."/>
            <person name="Song C."/>
            <person name="Liu Y."/>
        </authorList>
    </citation>
    <scope>NUCLEOTIDE SEQUENCE [LARGE SCALE GENOMIC DNA]</scope>
    <source>
        <strain evidence="2">HL-2020</strain>
        <tissue evidence="2">Leaf</tissue>
    </source>
</reference>
<keyword evidence="3" id="KW-1185">Reference proteome</keyword>
<comment type="caution">
    <text evidence="2">The sequence shown here is derived from an EMBL/GenBank/DDBJ whole genome shotgun (WGS) entry which is preliminary data.</text>
</comment>
<evidence type="ECO:0000313" key="2">
    <source>
        <dbReference type="EMBL" id="KAF9625143.1"/>
    </source>
</evidence>
<feature type="region of interest" description="Disordered" evidence="1">
    <location>
        <begin position="17"/>
        <end position="38"/>
    </location>
</feature>
<dbReference type="Proteomes" id="UP000631114">
    <property type="component" value="Unassembled WGS sequence"/>
</dbReference>